<dbReference type="GO" id="GO:0051382">
    <property type="term" value="P:kinetochore assembly"/>
    <property type="evidence" value="ECO:0007669"/>
    <property type="project" value="Ensembl"/>
</dbReference>
<evidence type="ECO:0000256" key="5">
    <source>
        <dbReference type="ARBA" id="ARBA00022618"/>
    </source>
</evidence>
<evidence type="ECO:0000313" key="12">
    <source>
        <dbReference type="Ensembl" id="ENSPMRP00000026006.1"/>
    </source>
</evidence>
<dbReference type="InterPro" id="IPR008685">
    <property type="entry name" value="Centromere_Mis12"/>
</dbReference>
<evidence type="ECO:0000256" key="6">
    <source>
        <dbReference type="ARBA" id="ARBA00022776"/>
    </source>
</evidence>
<dbReference type="GO" id="GO:0005634">
    <property type="term" value="C:nucleus"/>
    <property type="evidence" value="ECO:0007669"/>
    <property type="project" value="Ensembl"/>
</dbReference>
<dbReference type="AlphaFoldDB" id="A0A670JNL7"/>
<dbReference type="GO" id="GO:0051315">
    <property type="term" value="P:attachment of mitotic spindle microtubules to kinetochore"/>
    <property type="evidence" value="ECO:0007669"/>
    <property type="project" value="Ensembl"/>
</dbReference>
<accession>A0A670JNL7</accession>
<keyword evidence="8 11" id="KW-0175">Coiled coil</keyword>
<dbReference type="Ensembl" id="ENSPMRT00000027599.1">
    <property type="protein sequence ID" value="ENSPMRP00000026006.1"/>
    <property type="gene ID" value="ENSPMRG00000016833.1"/>
</dbReference>
<sequence>MSINPMAYEAQFFGFTPQTFMLRIYVAFQDHLAHIMLVVEDTILNKLECIRPNKLTPSLIRRSTEQFFSLMKKIFNNLFGKMEDTLLKTVLSIPPNVLLPEDKGQEEFRYTPEQFQELQDEIDQLERQLKAESAAEQALLAELEEQKIVQAHLEGILQWFDGLENVGREEGVGNLKESFSALTKTTVKLQSVVREVEEKMNKLK</sequence>
<evidence type="ECO:0000256" key="11">
    <source>
        <dbReference type="SAM" id="Coils"/>
    </source>
</evidence>
<reference evidence="12" key="2">
    <citation type="submission" date="2025-08" db="UniProtKB">
        <authorList>
            <consortium name="Ensembl"/>
        </authorList>
    </citation>
    <scope>IDENTIFICATION</scope>
</reference>
<keyword evidence="13" id="KW-1185">Reference proteome</keyword>
<evidence type="ECO:0000313" key="13">
    <source>
        <dbReference type="Proteomes" id="UP000472272"/>
    </source>
</evidence>
<reference evidence="12 13" key="1">
    <citation type="journal article" date="2019" name="Proc. Natl. Acad. Sci. U.S.A.">
        <title>Regulatory changes in pterin and carotenoid genes underlie balanced color polymorphisms in the wall lizard.</title>
        <authorList>
            <person name="Andrade P."/>
            <person name="Pinho C."/>
            <person name="Perez I de Lanuza G."/>
            <person name="Afonso S."/>
            <person name="Brejcha J."/>
            <person name="Rubin C.J."/>
            <person name="Wallerman O."/>
            <person name="Pereira P."/>
            <person name="Sabatino S.J."/>
            <person name="Bellati A."/>
            <person name="Pellitteri-Rosa D."/>
            <person name="Bosakova Z."/>
            <person name="Bunikis I."/>
            <person name="Carretero M.A."/>
            <person name="Feiner N."/>
            <person name="Marsik P."/>
            <person name="Pauperio F."/>
            <person name="Salvi D."/>
            <person name="Soler L."/>
            <person name="While G.M."/>
            <person name="Uller T."/>
            <person name="Font E."/>
            <person name="Andersson L."/>
            <person name="Carneiro M."/>
        </authorList>
    </citation>
    <scope>NUCLEOTIDE SEQUENCE</scope>
</reference>
<comment type="subcellular location">
    <subcellularLocation>
        <location evidence="1">Chromosome</location>
        <location evidence="1">Centromere</location>
        <location evidence="1">Kinetochore</location>
    </subcellularLocation>
</comment>
<evidence type="ECO:0000256" key="2">
    <source>
        <dbReference type="ARBA" id="ARBA00008643"/>
    </source>
</evidence>
<dbReference type="PANTHER" id="PTHR14527">
    <property type="entry name" value="PROTEIN MIS12 HOMOLOG"/>
    <property type="match status" value="1"/>
</dbReference>
<reference evidence="12" key="3">
    <citation type="submission" date="2025-09" db="UniProtKB">
        <authorList>
            <consortium name="Ensembl"/>
        </authorList>
    </citation>
    <scope>IDENTIFICATION</scope>
</reference>
<organism evidence="12 13">
    <name type="scientific">Podarcis muralis</name>
    <name type="common">Wall lizard</name>
    <name type="synonym">Lacerta muralis</name>
    <dbReference type="NCBI Taxonomy" id="64176"/>
    <lineage>
        <taxon>Eukaryota</taxon>
        <taxon>Metazoa</taxon>
        <taxon>Chordata</taxon>
        <taxon>Craniata</taxon>
        <taxon>Vertebrata</taxon>
        <taxon>Euteleostomi</taxon>
        <taxon>Lepidosauria</taxon>
        <taxon>Squamata</taxon>
        <taxon>Bifurcata</taxon>
        <taxon>Unidentata</taxon>
        <taxon>Episquamata</taxon>
        <taxon>Laterata</taxon>
        <taxon>Lacertibaenia</taxon>
        <taxon>Lacertidae</taxon>
        <taxon>Podarcis</taxon>
    </lineage>
</organism>
<evidence type="ECO:0000256" key="7">
    <source>
        <dbReference type="ARBA" id="ARBA00022838"/>
    </source>
</evidence>
<dbReference type="GeneTree" id="ENSGT00390000018665"/>
<evidence type="ECO:0000256" key="9">
    <source>
        <dbReference type="ARBA" id="ARBA00023306"/>
    </source>
</evidence>
<proteinExistence type="inferred from homology"/>
<name>A0A670JNL7_PODMU</name>
<dbReference type="GO" id="GO:0051301">
    <property type="term" value="P:cell division"/>
    <property type="evidence" value="ECO:0007669"/>
    <property type="project" value="UniProtKB-KW"/>
</dbReference>
<comment type="similarity">
    <text evidence="2">Belongs to the mis12 family.</text>
</comment>
<evidence type="ECO:0000256" key="3">
    <source>
        <dbReference type="ARBA" id="ARBA00013793"/>
    </source>
</evidence>
<feature type="coiled-coil region" evidence="11">
    <location>
        <begin position="115"/>
        <end position="146"/>
    </location>
</feature>
<evidence type="ECO:0000256" key="10">
    <source>
        <dbReference type="ARBA" id="ARBA00023328"/>
    </source>
</evidence>
<keyword evidence="6" id="KW-0498">Mitosis</keyword>
<keyword evidence="5" id="KW-0132">Cell division</keyword>
<evidence type="ECO:0000256" key="8">
    <source>
        <dbReference type="ARBA" id="ARBA00023054"/>
    </source>
</evidence>
<protein>
    <recommendedName>
        <fullName evidence="3">Protein MIS12 homolog</fullName>
    </recommendedName>
</protein>
<keyword evidence="10" id="KW-0137">Centromere</keyword>
<evidence type="ECO:0000256" key="4">
    <source>
        <dbReference type="ARBA" id="ARBA00022454"/>
    </source>
</evidence>
<dbReference type="Proteomes" id="UP000472272">
    <property type="component" value="Chromosome 15"/>
</dbReference>
<keyword evidence="7" id="KW-0995">Kinetochore</keyword>
<dbReference type="OMA" id="DYLFEMM"/>
<dbReference type="GO" id="GO:0000444">
    <property type="term" value="C:MIS12/MIND type complex"/>
    <property type="evidence" value="ECO:0007669"/>
    <property type="project" value="Ensembl"/>
</dbReference>
<dbReference type="PANTHER" id="PTHR14527:SF2">
    <property type="entry name" value="PROTEIN MIS12 HOMOLOG"/>
    <property type="match status" value="1"/>
</dbReference>
<dbReference type="Pfam" id="PF05859">
    <property type="entry name" value="Mis12"/>
    <property type="match status" value="1"/>
</dbReference>
<gene>
    <name evidence="12" type="primary">MIS12</name>
</gene>
<evidence type="ECO:0000256" key="1">
    <source>
        <dbReference type="ARBA" id="ARBA00004629"/>
    </source>
</evidence>
<keyword evidence="4" id="KW-0158">Chromosome</keyword>
<keyword evidence="9" id="KW-0131">Cell cycle</keyword>